<keyword evidence="3" id="KW-1185">Reference proteome</keyword>
<name>A0ABX1KAG2_9MICO</name>
<dbReference type="EMBL" id="JABACI010000002">
    <property type="protein sequence ID" value="NLP84017.1"/>
    <property type="molecule type" value="Genomic_DNA"/>
</dbReference>
<comment type="caution">
    <text evidence="2">The sequence shown here is derived from an EMBL/GenBank/DDBJ whole genome shotgun (WGS) entry which is preliminary data.</text>
</comment>
<feature type="region of interest" description="Disordered" evidence="1">
    <location>
        <begin position="1"/>
        <end position="63"/>
    </location>
</feature>
<protein>
    <submittedName>
        <fullName evidence="2">Uncharacterized protein</fullName>
    </submittedName>
</protein>
<sequence length="63" mass="6472">MDRDPDQPTTDGGSKAGGLGPDGTIPDDPDGVAAGYTGEPSTFEPEEDEQAPPPDDARDTGER</sequence>
<evidence type="ECO:0000313" key="2">
    <source>
        <dbReference type="EMBL" id="NLP84017.1"/>
    </source>
</evidence>
<organism evidence="2 3">
    <name type="scientific">Microbacterium salsuginis</name>
    <dbReference type="NCBI Taxonomy" id="2722803"/>
    <lineage>
        <taxon>Bacteria</taxon>
        <taxon>Bacillati</taxon>
        <taxon>Actinomycetota</taxon>
        <taxon>Actinomycetes</taxon>
        <taxon>Micrococcales</taxon>
        <taxon>Microbacteriaceae</taxon>
        <taxon>Microbacterium</taxon>
    </lineage>
</organism>
<evidence type="ECO:0000313" key="3">
    <source>
        <dbReference type="Proteomes" id="UP001429745"/>
    </source>
</evidence>
<dbReference type="Proteomes" id="UP001429745">
    <property type="component" value="Unassembled WGS sequence"/>
</dbReference>
<evidence type="ECO:0000256" key="1">
    <source>
        <dbReference type="SAM" id="MobiDB-lite"/>
    </source>
</evidence>
<dbReference type="RefSeq" id="WP_168912489.1">
    <property type="nucleotide sequence ID" value="NZ_JABACI010000002.1"/>
</dbReference>
<accession>A0ABX1KAG2</accession>
<reference evidence="2 3" key="1">
    <citation type="submission" date="2020-04" db="EMBL/GenBank/DDBJ databases">
        <title>CFH 90308 Microbacterium sp.</title>
        <authorList>
            <person name="Nie G."/>
            <person name="Ming H."/>
            <person name="Xia T."/>
        </authorList>
    </citation>
    <scope>NUCLEOTIDE SEQUENCE [LARGE SCALE GENOMIC DNA]</scope>
    <source>
        <strain evidence="2 3">CFH 90308</strain>
    </source>
</reference>
<gene>
    <name evidence="2" type="ORF">HF576_09160</name>
</gene>
<proteinExistence type="predicted"/>